<gene>
    <name evidence="5" type="ORF">R6G71_03430</name>
    <name evidence="6" type="ORF">SAMN05421878_10646</name>
</gene>
<dbReference type="InterPro" id="IPR008927">
    <property type="entry name" value="6-PGluconate_DH-like_C_sf"/>
</dbReference>
<dbReference type="AlphaFoldDB" id="A0A1G7BZE1"/>
<keyword evidence="1 5" id="KW-0560">Oxidoreductase</keyword>
<evidence type="ECO:0000256" key="1">
    <source>
        <dbReference type="ARBA" id="ARBA00023002"/>
    </source>
</evidence>
<dbReference type="GO" id="GO:0008926">
    <property type="term" value="F:mannitol-1-phosphate 5-dehydrogenase activity"/>
    <property type="evidence" value="ECO:0007669"/>
    <property type="project" value="UniProtKB-EC"/>
</dbReference>
<dbReference type="Pfam" id="PF01232">
    <property type="entry name" value="Mannitol_dh"/>
    <property type="match status" value="1"/>
</dbReference>
<sequence>MKLNIESLSTDAAAYAEAGVRVPRFDVAKMQAEGKKSPRWVHLGAGNIFRVFQNRIADDLLADGEFWPITAVQPRGPESLERSLRAYDDLTLAVTLSNAATEYRVIAGICESLASEREEDYERLREIFTQPQVSIVTITITEKGYVITDSHGNLREDVLTELANEPDSNHLHTMVELAGLLYARYQNGGAPITLISTDNFSHNGDVLKTALTTIVEAWAQRGAVPAEFVAWLEDEKNVTYPITVIDKITPRPSEKVAAQIAELGFTNLGIELVGRTPMAGFVNAEPAEYLLIEDKFAGARPPLEKYGVILTDRETCDKFERMKVTTCLNPLHTALAITGCLLRFPTIDSEMRDADLSRLVHILGYQEAMPVVTDPGVVSPEEFLKEVLEVRFPNQALPDSPQRIAMDTSQKLPIRFGVTLTEYQKRGLDMESLVAIPVVFAAWCRYLLGVADDGEAFEPSSDPLLEELQALLKDVKLGQPVDAHAVLQPILSNANIFGLDLYTTPLASKVEALFTRMVAGPGAVRATIHEEISK</sequence>
<evidence type="ECO:0000313" key="7">
    <source>
        <dbReference type="Proteomes" id="UP000182744"/>
    </source>
</evidence>
<reference evidence="7" key="1">
    <citation type="submission" date="2016-10" db="EMBL/GenBank/DDBJ databases">
        <authorList>
            <person name="Varghese N."/>
        </authorList>
    </citation>
    <scope>NUCLEOTIDE SEQUENCE [LARGE SCALE GENOMIC DNA]</scope>
    <source>
        <strain evidence="7">DSM 20639</strain>
    </source>
</reference>
<dbReference type="EC" id="1.1.1.-" evidence="5"/>
<evidence type="ECO:0000259" key="3">
    <source>
        <dbReference type="Pfam" id="PF01232"/>
    </source>
</evidence>
<evidence type="ECO:0000259" key="4">
    <source>
        <dbReference type="Pfam" id="PF08125"/>
    </source>
</evidence>
<dbReference type="PANTHER" id="PTHR43362">
    <property type="entry name" value="MANNITOL DEHYDROGENASE DSF1-RELATED"/>
    <property type="match status" value="1"/>
</dbReference>
<accession>A0A1G7BZE1</accession>
<feature type="domain" description="Mannitol dehydrogenase C-terminal" evidence="4">
    <location>
        <begin position="317"/>
        <end position="505"/>
    </location>
</feature>
<dbReference type="InterPro" id="IPR036291">
    <property type="entry name" value="NAD(P)-bd_dom_sf"/>
</dbReference>
<dbReference type="Proteomes" id="UP000182744">
    <property type="component" value="Unassembled WGS sequence"/>
</dbReference>
<dbReference type="RefSeq" id="WP_074662114.1">
    <property type="nucleotide sequence ID" value="NZ_FNAU01000006.1"/>
</dbReference>
<dbReference type="SUPFAM" id="SSF48179">
    <property type="entry name" value="6-phosphogluconate dehydrogenase C-terminal domain-like"/>
    <property type="match status" value="1"/>
</dbReference>
<organism evidence="6 7">
    <name type="scientific">Actinobaculum suis</name>
    <dbReference type="NCBI Taxonomy" id="1657"/>
    <lineage>
        <taxon>Bacteria</taxon>
        <taxon>Bacillati</taxon>
        <taxon>Actinomycetota</taxon>
        <taxon>Actinomycetes</taxon>
        <taxon>Actinomycetales</taxon>
        <taxon>Actinomycetaceae</taxon>
        <taxon>Actinobaculum</taxon>
    </lineage>
</organism>
<dbReference type="InterPro" id="IPR013131">
    <property type="entry name" value="Mannitol_DH_N"/>
</dbReference>
<protein>
    <submittedName>
        <fullName evidence="6">Fructuronate reductase</fullName>
    </submittedName>
    <submittedName>
        <fullName evidence="5">Mannitol dehydrogenase family protein</fullName>
        <ecNumber evidence="5">1.1.1.-</ecNumber>
    </submittedName>
</protein>
<evidence type="ECO:0000313" key="6">
    <source>
        <dbReference type="EMBL" id="SDE32409.1"/>
    </source>
</evidence>
<dbReference type="SUPFAM" id="SSF51735">
    <property type="entry name" value="NAD(P)-binding Rossmann-fold domains"/>
    <property type="match status" value="1"/>
</dbReference>
<dbReference type="EMBL" id="FNAU01000006">
    <property type="protein sequence ID" value="SDE32409.1"/>
    <property type="molecule type" value="Genomic_DNA"/>
</dbReference>
<dbReference type="PANTHER" id="PTHR43362:SF1">
    <property type="entry name" value="MANNITOL DEHYDROGENASE 2-RELATED"/>
    <property type="match status" value="1"/>
</dbReference>
<dbReference type="Proteomes" id="UP001273799">
    <property type="component" value="Unassembled WGS sequence"/>
</dbReference>
<feature type="domain" description="Mannitol dehydrogenase N-terminal" evidence="3">
    <location>
        <begin position="39"/>
        <end position="304"/>
    </location>
</feature>
<proteinExistence type="predicted"/>
<dbReference type="InterPro" id="IPR013118">
    <property type="entry name" value="Mannitol_DH_C"/>
</dbReference>
<reference evidence="5" key="3">
    <citation type="submission" date="2023-10" db="EMBL/GenBank/DDBJ databases">
        <title>Whole Genome based description of the genera Actinobaculum and Actinotignum reveals a complex phylogenetic relationship within the species included in the genus Actinotignum.</title>
        <authorList>
            <person name="Jensen C.S."/>
            <person name="Dargis R."/>
            <person name="Kemp M."/>
            <person name="Christensen J.J."/>
        </authorList>
    </citation>
    <scope>NUCLEOTIDE SEQUENCE</scope>
    <source>
        <strain evidence="5">Actinobaculum_suis_CCUG19206T</strain>
    </source>
</reference>
<dbReference type="InterPro" id="IPR013328">
    <property type="entry name" value="6PGD_dom2"/>
</dbReference>
<dbReference type="Gene3D" id="1.10.1040.10">
    <property type="entry name" value="N-(1-d-carboxylethyl)-l-norvaline Dehydrogenase, domain 2"/>
    <property type="match status" value="1"/>
</dbReference>
<dbReference type="Pfam" id="PF08125">
    <property type="entry name" value="Mannitol_dh_C"/>
    <property type="match status" value="1"/>
</dbReference>
<dbReference type="EMBL" id="JAWNFU010000002">
    <property type="protein sequence ID" value="MDY5153102.1"/>
    <property type="molecule type" value="Genomic_DNA"/>
</dbReference>
<dbReference type="Gene3D" id="3.40.50.720">
    <property type="entry name" value="NAD(P)-binding Rossmann-like Domain"/>
    <property type="match status" value="1"/>
</dbReference>
<evidence type="ECO:0000313" key="5">
    <source>
        <dbReference type="EMBL" id="MDY5153102.1"/>
    </source>
</evidence>
<dbReference type="InterPro" id="IPR050988">
    <property type="entry name" value="Mannitol_DH/Oxidoreductase"/>
</dbReference>
<comment type="catalytic activity">
    <reaction evidence="2">
        <text>D-mannitol 1-phosphate + NAD(+) = beta-D-fructose 6-phosphate + NADH + H(+)</text>
        <dbReference type="Rhea" id="RHEA:19661"/>
        <dbReference type="ChEBI" id="CHEBI:15378"/>
        <dbReference type="ChEBI" id="CHEBI:57540"/>
        <dbReference type="ChEBI" id="CHEBI:57634"/>
        <dbReference type="ChEBI" id="CHEBI:57945"/>
        <dbReference type="ChEBI" id="CHEBI:61381"/>
        <dbReference type="EC" id="1.1.1.17"/>
    </reaction>
</comment>
<reference evidence="6" key="2">
    <citation type="submission" date="2016-10" db="EMBL/GenBank/DDBJ databases">
        <authorList>
            <person name="de Groot N.N."/>
        </authorList>
    </citation>
    <scope>NUCLEOTIDE SEQUENCE [LARGE SCALE GENOMIC DNA]</scope>
    <source>
        <strain evidence="6">DSM 20639</strain>
    </source>
</reference>
<name>A0A1G7BZE1_9ACTO</name>
<evidence type="ECO:0000256" key="2">
    <source>
        <dbReference type="ARBA" id="ARBA00048615"/>
    </source>
</evidence>
<keyword evidence="7" id="KW-1185">Reference proteome</keyword>